<comment type="caution">
    <text evidence="1">The sequence shown here is derived from an EMBL/GenBank/DDBJ whole genome shotgun (WGS) entry which is preliminary data.</text>
</comment>
<dbReference type="AlphaFoldDB" id="A0AA38YES9"/>
<organism evidence="1 2">
    <name type="scientific">Knufia peltigerae</name>
    <dbReference type="NCBI Taxonomy" id="1002370"/>
    <lineage>
        <taxon>Eukaryota</taxon>
        <taxon>Fungi</taxon>
        <taxon>Dikarya</taxon>
        <taxon>Ascomycota</taxon>
        <taxon>Pezizomycotina</taxon>
        <taxon>Eurotiomycetes</taxon>
        <taxon>Chaetothyriomycetidae</taxon>
        <taxon>Chaetothyriales</taxon>
        <taxon>Trichomeriaceae</taxon>
        <taxon>Knufia</taxon>
    </lineage>
</organism>
<dbReference type="GO" id="GO:0019441">
    <property type="term" value="P:L-tryptophan catabolic process to kynurenine"/>
    <property type="evidence" value="ECO:0007669"/>
    <property type="project" value="InterPro"/>
</dbReference>
<name>A0AA38YES9_9EURO</name>
<reference evidence="1" key="1">
    <citation type="submission" date="2022-10" db="EMBL/GenBank/DDBJ databases">
        <title>Culturing micro-colonial fungi from biological soil crusts in the Mojave desert and describing Neophaeococcomyces mojavensis, and introducing the new genera and species Taxawa tesnikishii.</title>
        <authorList>
            <person name="Kurbessoian T."/>
            <person name="Stajich J.E."/>
        </authorList>
    </citation>
    <scope>NUCLEOTIDE SEQUENCE</scope>
    <source>
        <strain evidence="1">TK_35</strain>
    </source>
</reference>
<accession>A0AA38YES9</accession>
<dbReference type="EMBL" id="JAPDRN010000002">
    <property type="protein sequence ID" value="KAJ9646659.1"/>
    <property type="molecule type" value="Genomic_DNA"/>
</dbReference>
<evidence type="ECO:0008006" key="3">
    <source>
        <dbReference type="Google" id="ProtNLM"/>
    </source>
</evidence>
<dbReference type="Proteomes" id="UP001172681">
    <property type="component" value="Unassembled WGS sequence"/>
</dbReference>
<dbReference type="Gene3D" id="3.50.30.50">
    <property type="entry name" value="Putative cyclase"/>
    <property type="match status" value="1"/>
</dbReference>
<dbReference type="PANTHER" id="PTHR34861">
    <property type="match status" value="1"/>
</dbReference>
<evidence type="ECO:0000313" key="1">
    <source>
        <dbReference type="EMBL" id="KAJ9646659.1"/>
    </source>
</evidence>
<protein>
    <recommendedName>
        <fullName evidence="3">Cyclase</fullName>
    </recommendedName>
</protein>
<dbReference type="InterPro" id="IPR037175">
    <property type="entry name" value="KFase_sf"/>
</dbReference>
<sequence length="283" mass="31357">MIPQIIRKAFKESRDGVSISLNWTLDAIKTPGFGRRPLVHKVFSFKEGPYALFGFDDELEFNTQASSQWDSLVHFSHQATGFAYNGVKATKEALAQGSGNVDLDKAFPCLNHWHERRGLAGRGVLPDYRAYTQAKGIKYDCFDSHAITVEDLGAVGFTEELEVDVDEQEKRLGTHKAVGVKGDKKTAKWFWNHHFAAVAGDAIAFEVLLPTPEDDEDSIGTVKDLVLHQYFLSLFGLPIGELWSLKALAEHCKKTGRYEFLLTSIPLNVSGAVGSPPNALTIF</sequence>
<dbReference type="PANTHER" id="PTHR34861:SF10">
    <property type="entry name" value="CYCLASE"/>
    <property type="match status" value="1"/>
</dbReference>
<keyword evidence="2" id="KW-1185">Reference proteome</keyword>
<evidence type="ECO:0000313" key="2">
    <source>
        <dbReference type="Proteomes" id="UP001172681"/>
    </source>
</evidence>
<proteinExistence type="predicted"/>
<dbReference type="GO" id="GO:0004061">
    <property type="term" value="F:arylformamidase activity"/>
    <property type="evidence" value="ECO:0007669"/>
    <property type="project" value="InterPro"/>
</dbReference>
<gene>
    <name evidence="1" type="ORF">H2204_000351</name>
</gene>